<evidence type="ECO:0000259" key="2">
    <source>
        <dbReference type="Pfam" id="PF13340"/>
    </source>
</evidence>
<feature type="region of interest" description="Disordered" evidence="1">
    <location>
        <begin position="134"/>
        <end position="157"/>
    </location>
</feature>
<dbReference type="InterPro" id="IPR052909">
    <property type="entry name" value="Transposase_6_like"/>
</dbReference>
<dbReference type="PANTHER" id="PTHR46637">
    <property type="entry name" value="TIS1421-TRANSPOSASE PROTEIN A"/>
    <property type="match status" value="1"/>
</dbReference>
<gene>
    <name evidence="3" type="ORF">Sdagh_44640</name>
</gene>
<dbReference type="Pfam" id="PF13340">
    <property type="entry name" value="DUF4096"/>
    <property type="match status" value="1"/>
</dbReference>
<name>A0ABQ3Q662_9ACTN</name>
<organism evidence="3 4">
    <name type="scientific">Streptomyces daghestanicus</name>
    <dbReference type="NCBI Taxonomy" id="66885"/>
    <lineage>
        <taxon>Bacteria</taxon>
        <taxon>Bacillati</taxon>
        <taxon>Actinomycetota</taxon>
        <taxon>Actinomycetes</taxon>
        <taxon>Kitasatosporales</taxon>
        <taxon>Streptomycetaceae</taxon>
        <taxon>Streptomyces</taxon>
    </lineage>
</organism>
<evidence type="ECO:0000313" key="4">
    <source>
        <dbReference type="Proteomes" id="UP001052655"/>
    </source>
</evidence>
<keyword evidence="4" id="KW-1185">Reference proteome</keyword>
<evidence type="ECO:0000313" key="3">
    <source>
        <dbReference type="EMBL" id="GHI32734.1"/>
    </source>
</evidence>
<comment type="caution">
    <text evidence="3">The sequence shown here is derived from an EMBL/GenBank/DDBJ whole genome shotgun (WGS) entry which is preliminary data.</text>
</comment>
<feature type="region of interest" description="Disordered" evidence="1">
    <location>
        <begin position="205"/>
        <end position="255"/>
    </location>
</feature>
<protein>
    <recommendedName>
        <fullName evidence="2">Insertion element IS402-like domain-containing protein</fullName>
    </recommendedName>
</protein>
<feature type="domain" description="Insertion element IS402-like" evidence="2">
    <location>
        <begin position="26"/>
        <end position="103"/>
    </location>
</feature>
<proteinExistence type="predicted"/>
<dbReference type="EMBL" id="BNDX01000010">
    <property type="protein sequence ID" value="GHI32734.1"/>
    <property type="molecule type" value="Genomic_DNA"/>
</dbReference>
<accession>A0ABQ3Q662</accession>
<evidence type="ECO:0000256" key="1">
    <source>
        <dbReference type="SAM" id="MobiDB-lite"/>
    </source>
</evidence>
<dbReference type="Proteomes" id="UP001052655">
    <property type="component" value="Unassembled WGS sequence"/>
</dbReference>
<reference evidence="3" key="1">
    <citation type="submission" date="2024-05" db="EMBL/GenBank/DDBJ databases">
        <title>Whole genome shotgun sequence of Streptomyces daghestanicus NBRC 12762.</title>
        <authorList>
            <person name="Komaki H."/>
            <person name="Tamura T."/>
        </authorList>
    </citation>
    <scope>NUCLEOTIDE SEQUENCE</scope>
    <source>
        <strain evidence="3">NBRC 12762</strain>
    </source>
</reference>
<dbReference type="InterPro" id="IPR025161">
    <property type="entry name" value="IS402-like_dom"/>
</dbReference>
<dbReference type="PANTHER" id="PTHR46637:SF1">
    <property type="entry name" value="BLL5188 PROTEIN"/>
    <property type="match status" value="1"/>
</dbReference>
<sequence length="274" mass="29981">MVIGSGGGGGAGGGGGRVVQVSDDLVSDDLWERVAPLLPPRPLRRRRYPGRLPVDDRAALRGIVYVLRTGVTWTDVPTETIGCSGVTCWRRLRDWTEAGVWPRRHEILLAELRRAGLLDMEDAAVDASHVRALKGGSHRTGEQRGTTVEATRPDETAPQPFAQVSARTGHEHAQLPERECEFDPRHPRASKPQVGDLGLLLHQSLGGDPDTRRRPCTPECGVMEGLGTGRSRQERQRRSCASVRPHARLGGRQSTETEAMKASILRFTSSAWSI</sequence>